<dbReference type="Proteomes" id="UP000033220">
    <property type="component" value="Chromosome DSM 122"/>
</dbReference>
<dbReference type="HOGENOM" id="CLU_003433_0_0_5"/>
<keyword evidence="9" id="KW-0408">Iron</keyword>
<proteinExistence type="inferred from homology"/>
<evidence type="ECO:0000256" key="7">
    <source>
        <dbReference type="ARBA" id="ARBA00022723"/>
    </source>
</evidence>
<keyword evidence="10" id="KW-0411">Iron-sulfur</keyword>
<dbReference type="GO" id="GO:0008483">
    <property type="term" value="F:transaminase activity"/>
    <property type="evidence" value="ECO:0007669"/>
    <property type="project" value="UniProtKB-KW"/>
</dbReference>
<evidence type="ECO:0000313" key="17">
    <source>
        <dbReference type="EMBL" id="CCG09193.1"/>
    </source>
</evidence>
<evidence type="ECO:0000256" key="3">
    <source>
        <dbReference type="ARBA" id="ARBA00006490"/>
    </source>
</evidence>
<dbReference type="InterPro" id="IPR020578">
    <property type="entry name" value="Aminotrans_V_PyrdxlP_BS"/>
</dbReference>
<dbReference type="GO" id="GO:0046872">
    <property type="term" value="F:metal ion binding"/>
    <property type="evidence" value="ECO:0007669"/>
    <property type="project" value="UniProtKB-KW"/>
</dbReference>
<keyword evidence="17" id="KW-0032">Aminotransferase</keyword>
<dbReference type="GO" id="GO:0031071">
    <property type="term" value="F:cysteine desulfurase activity"/>
    <property type="evidence" value="ECO:0007669"/>
    <property type="project" value="UniProtKB-EC"/>
</dbReference>
<evidence type="ECO:0000256" key="15">
    <source>
        <dbReference type="SAM" id="MobiDB-lite"/>
    </source>
</evidence>
<reference evidence="17 18" key="1">
    <citation type="submission" date="2012-02" db="EMBL/GenBank/DDBJ databases">
        <title>Shotgun genome sequence of Phaeospirillum photometricum DSM 122.</title>
        <authorList>
            <person name="Duquesne K."/>
            <person name="Sturgis J."/>
        </authorList>
    </citation>
    <scope>NUCLEOTIDE SEQUENCE [LARGE SCALE GENOMIC DNA]</scope>
    <source>
        <strain evidence="18">DSM122</strain>
    </source>
</reference>
<dbReference type="EC" id="2.8.1.7" evidence="4"/>
<evidence type="ECO:0000256" key="13">
    <source>
        <dbReference type="ARBA" id="ARBA00050776"/>
    </source>
</evidence>
<evidence type="ECO:0000256" key="12">
    <source>
        <dbReference type="ARBA" id="ARBA00031911"/>
    </source>
</evidence>
<comment type="cofactor">
    <cofactor evidence="1 14">
        <name>pyridoxal 5'-phosphate</name>
        <dbReference type="ChEBI" id="CHEBI:597326"/>
    </cofactor>
</comment>
<comment type="catalytic activity">
    <reaction evidence="13">
        <text>(sulfur carrier)-H + L-cysteine = (sulfur carrier)-SH + L-alanine</text>
        <dbReference type="Rhea" id="RHEA:43892"/>
        <dbReference type="Rhea" id="RHEA-COMP:14737"/>
        <dbReference type="Rhea" id="RHEA-COMP:14739"/>
        <dbReference type="ChEBI" id="CHEBI:29917"/>
        <dbReference type="ChEBI" id="CHEBI:35235"/>
        <dbReference type="ChEBI" id="CHEBI:57972"/>
        <dbReference type="ChEBI" id="CHEBI:64428"/>
        <dbReference type="EC" id="2.8.1.7"/>
    </reaction>
</comment>
<protein>
    <recommendedName>
        <fullName evidence="5">Cysteine desulfurase</fullName>
        <ecNumber evidence="4">2.8.1.7</ecNumber>
    </recommendedName>
    <alternativeName>
        <fullName evidence="12">Nitrogenase metalloclusters biosynthesis protein NifS</fullName>
    </alternativeName>
</protein>
<dbReference type="InterPro" id="IPR015424">
    <property type="entry name" value="PyrdxlP-dep_Trfase"/>
</dbReference>
<dbReference type="InterPro" id="IPR016454">
    <property type="entry name" value="Cysteine_dSase"/>
</dbReference>
<keyword evidence="7" id="KW-0479">Metal-binding</keyword>
<feature type="region of interest" description="Disordered" evidence="15">
    <location>
        <begin position="44"/>
        <end position="65"/>
    </location>
</feature>
<name>H6SMQ8_PARPM</name>
<keyword evidence="8" id="KW-0663">Pyridoxal phosphate</keyword>
<dbReference type="KEGG" id="rpm:RSPPHO_02567"/>
<dbReference type="PATRIC" id="fig|1150469.3.peg.2919"/>
<evidence type="ECO:0000259" key="16">
    <source>
        <dbReference type="Pfam" id="PF00266"/>
    </source>
</evidence>
<dbReference type="InterPro" id="IPR000192">
    <property type="entry name" value="Aminotrans_V_dom"/>
</dbReference>
<evidence type="ECO:0000256" key="11">
    <source>
        <dbReference type="ARBA" id="ARBA00023231"/>
    </source>
</evidence>
<evidence type="ECO:0000256" key="1">
    <source>
        <dbReference type="ARBA" id="ARBA00001933"/>
    </source>
</evidence>
<evidence type="ECO:0000256" key="14">
    <source>
        <dbReference type="RuleBase" id="RU004504"/>
    </source>
</evidence>
<dbReference type="PROSITE" id="PS00595">
    <property type="entry name" value="AA_TRANSFER_CLASS_5"/>
    <property type="match status" value="1"/>
</dbReference>
<dbReference type="Pfam" id="PF00266">
    <property type="entry name" value="Aminotran_5"/>
    <property type="match status" value="1"/>
</dbReference>
<comment type="function">
    <text evidence="2">Catalyzes the removal of elemental sulfur atoms from cysteine to produce alanine. Seems to participate in the biosynthesis of the nitrogenase metalloclusters by providing the inorganic sulfur required for the Fe-S core formation.</text>
</comment>
<dbReference type="SUPFAM" id="SSF53383">
    <property type="entry name" value="PLP-dependent transferases"/>
    <property type="match status" value="1"/>
</dbReference>
<dbReference type="eggNOG" id="COG1104">
    <property type="taxonomic scope" value="Bacteria"/>
</dbReference>
<dbReference type="GO" id="GO:0051536">
    <property type="term" value="F:iron-sulfur cluster binding"/>
    <property type="evidence" value="ECO:0007669"/>
    <property type="project" value="UniProtKB-KW"/>
</dbReference>
<dbReference type="PIRSF" id="PIRSF005572">
    <property type="entry name" value="NifS"/>
    <property type="match status" value="1"/>
</dbReference>
<feature type="domain" description="Aminotransferase class V" evidence="16">
    <location>
        <begin position="76"/>
        <end position="441"/>
    </location>
</feature>
<dbReference type="Gene3D" id="1.10.260.50">
    <property type="match status" value="1"/>
</dbReference>
<dbReference type="PROSITE" id="PS51257">
    <property type="entry name" value="PROKAR_LIPOPROTEIN"/>
    <property type="match status" value="1"/>
</dbReference>
<dbReference type="InterPro" id="IPR015421">
    <property type="entry name" value="PyrdxlP-dep_Trfase_major"/>
</dbReference>
<dbReference type="PANTHER" id="PTHR11601">
    <property type="entry name" value="CYSTEINE DESULFURYLASE FAMILY MEMBER"/>
    <property type="match status" value="1"/>
</dbReference>
<keyword evidence="18" id="KW-1185">Reference proteome</keyword>
<dbReference type="FunFam" id="3.40.640.10:FF:000084">
    <property type="entry name" value="IscS-like cysteine desulfurase"/>
    <property type="match status" value="1"/>
</dbReference>
<evidence type="ECO:0000256" key="4">
    <source>
        <dbReference type="ARBA" id="ARBA00012239"/>
    </source>
</evidence>
<gene>
    <name evidence="17" type="ORF">RSPPHO_02567</name>
</gene>
<dbReference type="Gene3D" id="3.90.1150.10">
    <property type="entry name" value="Aspartate Aminotransferase, domain 1"/>
    <property type="match status" value="1"/>
</dbReference>
<dbReference type="Gene3D" id="3.40.640.10">
    <property type="entry name" value="Type I PLP-dependent aspartate aminotransferase-like (Major domain)"/>
    <property type="match status" value="1"/>
</dbReference>
<evidence type="ECO:0000256" key="5">
    <source>
        <dbReference type="ARBA" id="ARBA00013558"/>
    </source>
</evidence>
<keyword evidence="6 17" id="KW-0808">Transferase</keyword>
<evidence type="ECO:0000256" key="8">
    <source>
        <dbReference type="ARBA" id="ARBA00022898"/>
    </source>
</evidence>
<evidence type="ECO:0000313" key="18">
    <source>
        <dbReference type="Proteomes" id="UP000033220"/>
    </source>
</evidence>
<accession>H6SMQ8</accession>
<dbReference type="PANTHER" id="PTHR11601:SF34">
    <property type="entry name" value="CYSTEINE DESULFURASE"/>
    <property type="match status" value="1"/>
</dbReference>
<evidence type="ECO:0000256" key="9">
    <source>
        <dbReference type="ARBA" id="ARBA00023004"/>
    </source>
</evidence>
<evidence type="ECO:0000256" key="6">
    <source>
        <dbReference type="ARBA" id="ARBA00022679"/>
    </source>
</evidence>
<dbReference type="STRING" id="1150469.RSPPHO_02567"/>
<evidence type="ECO:0000256" key="10">
    <source>
        <dbReference type="ARBA" id="ARBA00023014"/>
    </source>
</evidence>
<keyword evidence="11" id="KW-0535">Nitrogen fixation</keyword>
<evidence type="ECO:0000256" key="2">
    <source>
        <dbReference type="ARBA" id="ARBA00003120"/>
    </source>
</evidence>
<comment type="similarity">
    <text evidence="3">Belongs to the class-V pyridoxal-phosphate-dependent aminotransferase family. NifS/IscS subfamily.</text>
</comment>
<sequence length="459" mass="47981">MRCARSTPCTASASIPWSAGCSRGPRCPTKCCCAATRRSGRVPSVWAKRRSGGKPTSGSCGPWKTRRSIAGSSPMIYLDNAATTPVDPRVAEVMAATQRTYPGNPSSLHAAGRAARAALEDARAQVAALLGTEPETVVFTSGGTEANTLALLGVFEALPPGSHHLVTSEIEHPSVLAPAARLERQGVRVTRLRPGPEGWIDPDTLARALRPDTRLVSLMAANNVTGVVQPLDALAKITQARGILLHTDAVQAVGKIPLDLQRLPIDLLSLSGHKLHGPKGVGALIVRSGVRLAPQMLGGGQERGLRSGTENTPALVGLGLAAALAHREGPDDAVRLVALREHLLEGLETRVPQVYVIGDRWRRLPGHLCLGFAGQEGEAIKVLLALDEAGIAASSGSACSAQRAAEPSAILSAMGFDPLKARGALRLTLGRFTSAAEIERVLSVLPSVVQTLRPLTSGV</sequence>
<dbReference type="InterPro" id="IPR015422">
    <property type="entry name" value="PyrdxlP-dep_Trfase_small"/>
</dbReference>
<dbReference type="EMBL" id="HE663493">
    <property type="protein sequence ID" value="CCG09193.1"/>
    <property type="molecule type" value="Genomic_DNA"/>
</dbReference>
<organism evidence="17 18">
    <name type="scientific">Pararhodospirillum photometricum DSM 122</name>
    <dbReference type="NCBI Taxonomy" id="1150469"/>
    <lineage>
        <taxon>Bacteria</taxon>
        <taxon>Pseudomonadati</taxon>
        <taxon>Pseudomonadota</taxon>
        <taxon>Alphaproteobacteria</taxon>
        <taxon>Rhodospirillales</taxon>
        <taxon>Rhodospirillaceae</taxon>
        <taxon>Pararhodospirillum</taxon>
    </lineage>
</organism>
<dbReference type="AlphaFoldDB" id="H6SMQ8"/>